<keyword evidence="2" id="KW-1185">Reference proteome</keyword>
<organism evidence="1 2">
    <name type="scientific">Mycolicibacterium insubricum</name>
    <dbReference type="NCBI Taxonomy" id="444597"/>
    <lineage>
        <taxon>Bacteria</taxon>
        <taxon>Bacillati</taxon>
        <taxon>Actinomycetota</taxon>
        <taxon>Actinomycetes</taxon>
        <taxon>Mycobacteriales</taxon>
        <taxon>Mycobacteriaceae</taxon>
        <taxon>Mycolicibacterium</taxon>
    </lineage>
</organism>
<evidence type="ECO:0000313" key="1">
    <source>
        <dbReference type="EMBL" id="ORA63888.1"/>
    </source>
</evidence>
<evidence type="ECO:0000313" key="2">
    <source>
        <dbReference type="Proteomes" id="UP000192801"/>
    </source>
</evidence>
<reference evidence="1 2" key="1">
    <citation type="submission" date="2016-12" db="EMBL/GenBank/DDBJ databases">
        <title>The new phylogeny of genus Mycobacterium.</title>
        <authorList>
            <person name="Tortoli E."/>
            <person name="Trovato A."/>
            <person name="Cirillo D.M."/>
        </authorList>
    </citation>
    <scope>NUCLEOTIDE SEQUENCE [LARGE SCALE GENOMIC DNA]</scope>
    <source>
        <strain evidence="1 2">DSM 45130</strain>
    </source>
</reference>
<dbReference type="EMBL" id="MVHS01000077">
    <property type="protein sequence ID" value="ORA63888.1"/>
    <property type="molecule type" value="Genomic_DNA"/>
</dbReference>
<comment type="caution">
    <text evidence="1">The sequence shown here is derived from an EMBL/GenBank/DDBJ whole genome shotgun (WGS) entry which is preliminary data.</text>
</comment>
<dbReference type="Proteomes" id="UP000192801">
    <property type="component" value="Unassembled WGS sequence"/>
</dbReference>
<protein>
    <submittedName>
        <fullName evidence="1">Uncharacterized protein</fullName>
    </submittedName>
</protein>
<dbReference type="OrthoDB" id="4624202at2"/>
<name>A0A1X0CUX6_9MYCO</name>
<gene>
    <name evidence="1" type="ORF">BST26_20070</name>
</gene>
<dbReference type="AlphaFoldDB" id="A0A1X0CUX6"/>
<sequence length="319" mass="37299">MTGWFLIVEDNHRKAMNYREFERHYQAQRPGFEFRFLIAYTPLDAYRLLTDDRRPPGLAGVVADCSLGCFRDDQANFRAQVLADSGAGYEIWTGLGVLDWVHRHEPDVALWTLTDVKAAHAPLFMGAGHLLLGANPLSLGRFTQRGPLAEQLLTELAEPHRYAELNPHWAKVEEASESLRMLLSRSYNDIDSFDWISALVTMPKWPITSRGFERAYTEEVARISGRDVREVKFYTQTFARNMTWWQWSLEDIYRPFRVNRREQLWPVFDEEQKALRAWQNFNPFTDFLGHNNECEEFFTAPDVRLAVREWLRQNPPPAE</sequence>
<accession>A0A1X0CUX6</accession>
<dbReference type="RefSeq" id="WP_083033551.1">
    <property type="nucleotide sequence ID" value="NZ_AP022618.1"/>
</dbReference>
<proteinExistence type="predicted"/>